<protein>
    <recommendedName>
        <fullName evidence="1">Transcriptional regulator TetR C-terminal Firmicutes type domain-containing protein</fullName>
    </recommendedName>
</protein>
<evidence type="ECO:0000313" key="3">
    <source>
        <dbReference type="Proteomes" id="UP000249808"/>
    </source>
</evidence>
<evidence type="ECO:0000313" key="2">
    <source>
        <dbReference type="EMBL" id="RAK44648.1"/>
    </source>
</evidence>
<name>A0A327ZUH2_9STAP</name>
<organism evidence="2 3">
    <name type="scientific">Macrococcus epidermidis</name>
    <dbReference type="NCBI Taxonomy" id="1902580"/>
    <lineage>
        <taxon>Bacteria</taxon>
        <taxon>Bacillati</taxon>
        <taxon>Bacillota</taxon>
        <taxon>Bacilli</taxon>
        <taxon>Bacillales</taxon>
        <taxon>Staphylococcaceae</taxon>
        <taxon>Macrococcus</taxon>
    </lineage>
</organism>
<dbReference type="AlphaFoldDB" id="A0A327ZUH2"/>
<dbReference type="EMBL" id="PZJH01000003">
    <property type="protein sequence ID" value="RAK44648.1"/>
    <property type="molecule type" value="Genomic_DNA"/>
</dbReference>
<reference evidence="2 3" key="1">
    <citation type="journal article" date="2018" name="Front. Microbiol.">
        <title>Description and Comparative Genomics of Macrococcus caseolyticus subsp. hominis subsp. nov., Macrococcus goetzii sp. nov., Macrococcus epidermidis sp. nov., and Macrococcus bohemicus sp. nov., Novel Macrococci From Human Clinical Material With Virulence Potential and Suspected Uptake of Foreign DNA by Natural Transformation.</title>
        <authorList>
            <person name="Maslanova I."/>
            <person name="Wertheimer Z."/>
            <person name="Sedlacek I."/>
            <person name="Svec P."/>
            <person name="Indrakova A."/>
            <person name="Kovarovic V."/>
            <person name="Schumann P."/>
            <person name="Sproer C."/>
            <person name="Kralova S."/>
            <person name="Sedo O."/>
            <person name="Kristofova L."/>
            <person name="Vrbovska V."/>
            <person name="Fuzik T."/>
            <person name="Petras P."/>
            <person name="Zdrahal Z."/>
            <person name="Ruzickova V."/>
            <person name="Doskar J."/>
            <person name="Pantucek R."/>
        </authorList>
    </citation>
    <scope>NUCLEOTIDE SEQUENCE [LARGE SCALE GENOMIC DNA]</scope>
    <source>
        <strain evidence="2 3">01/688</strain>
    </source>
</reference>
<gene>
    <name evidence="2" type="ORF">BHU61_08005</name>
</gene>
<dbReference type="Pfam" id="PF14278">
    <property type="entry name" value="TetR_C_8"/>
    <property type="match status" value="1"/>
</dbReference>
<dbReference type="Proteomes" id="UP000249808">
    <property type="component" value="Unassembled WGS sequence"/>
</dbReference>
<accession>A0A327ZUH2</accession>
<proteinExistence type="predicted"/>
<dbReference type="Gene3D" id="1.10.357.10">
    <property type="entry name" value="Tetracycline Repressor, domain 2"/>
    <property type="match status" value="1"/>
</dbReference>
<feature type="domain" description="Transcriptional regulator TetR C-terminal Firmicutes type" evidence="1">
    <location>
        <begin position="2"/>
        <end position="76"/>
    </location>
</feature>
<evidence type="ECO:0000259" key="1">
    <source>
        <dbReference type="Pfam" id="PF14278"/>
    </source>
</evidence>
<sequence length="88" mass="10400">MFKLDKDSCIERKLYLLLNEHLNKFMKRNETIGDIPFDYFMSYITGAGIALIKYWILDTNRIPSEDLIKHFYKIVTRGPAQIIAEEVE</sequence>
<dbReference type="InterPro" id="IPR039532">
    <property type="entry name" value="TetR_C_Firmicutes"/>
</dbReference>
<comment type="caution">
    <text evidence="2">The sequence shown here is derived from an EMBL/GenBank/DDBJ whole genome shotgun (WGS) entry which is preliminary data.</text>
</comment>
<dbReference type="RefSeq" id="WP_111716007.1">
    <property type="nucleotide sequence ID" value="NZ_CP073819.1"/>
</dbReference>
<keyword evidence="3" id="KW-1185">Reference proteome</keyword>